<reference evidence="3" key="1">
    <citation type="submission" date="2016-11" db="EMBL/GenBank/DDBJ databases">
        <authorList>
            <person name="Varghese N."/>
            <person name="Submissions S."/>
        </authorList>
    </citation>
    <scope>NUCLEOTIDE SEQUENCE [LARGE SCALE GENOMIC DNA]</scope>
    <source>
        <strain evidence="3">DSM 11003</strain>
    </source>
</reference>
<organism evidence="2 3">
    <name type="scientific">Thermosyntropha lipolytica DSM 11003</name>
    <dbReference type="NCBI Taxonomy" id="1123382"/>
    <lineage>
        <taxon>Bacteria</taxon>
        <taxon>Bacillati</taxon>
        <taxon>Bacillota</taxon>
        <taxon>Clostridia</taxon>
        <taxon>Eubacteriales</taxon>
        <taxon>Syntrophomonadaceae</taxon>
        <taxon>Thermosyntropha</taxon>
    </lineage>
</organism>
<evidence type="ECO:0000313" key="3">
    <source>
        <dbReference type="Proteomes" id="UP000242329"/>
    </source>
</evidence>
<evidence type="ECO:0000259" key="1">
    <source>
        <dbReference type="Pfam" id="PF02627"/>
    </source>
</evidence>
<dbReference type="PANTHER" id="PTHR33930:SF2">
    <property type="entry name" value="BLR3452 PROTEIN"/>
    <property type="match status" value="1"/>
</dbReference>
<dbReference type="AlphaFoldDB" id="A0A1M5N0X8"/>
<dbReference type="STRING" id="1123382.SAMN02745221_01068"/>
<dbReference type="GO" id="GO:0051920">
    <property type="term" value="F:peroxiredoxin activity"/>
    <property type="evidence" value="ECO:0007669"/>
    <property type="project" value="InterPro"/>
</dbReference>
<dbReference type="PANTHER" id="PTHR33930">
    <property type="entry name" value="ALKYL HYDROPEROXIDE REDUCTASE AHPD"/>
    <property type="match status" value="1"/>
</dbReference>
<dbReference type="InterPro" id="IPR029032">
    <property type="entry name" value="AhpD-like"/>
</dbReference>
<keyword evidence="3" id="KW-1185">Reference proteome</keyword>
<dbReference type="OrthoDB" id="1724882at2"/>
<keyword evidence="2" id="KW-0560">Oxidoreductase</keyword>
<proteinExistence type="predicted"/>
<protein>
    <submittedName>
        <fullName evidence="2">Uncharacterized conserved protein YurZ, alkylhydroperoxidase/carboxymuconolactone decarboxylase family</fullName>
    </submittedName>
</protein>
<dbReference type="SUPFAM" id="SSF69118">
    <property type="entry name" value="AhpD-like"/>
    <property type="match status" value="1"/>
</dbReference>
<feature type="domain" description="Carboxymuconolactone decarboxylase-like" evidence="1">
    <location>
        <begin position="18"/>
        <end position="99"/>
    </location>
</feature>
<dbReference type="InterPro" id="IPR003779">
    <property type="entry name" value="CMD-like"/>
</dbReference>
<dbReference type="Pfam" id="PF02627">
    <property type="entry name" value="CMD"/>
    <property type="match status" value="1"/>
</dbReference>
<name>A0A1M5N0X8_9FIRM</name>
<dbReference type="Proteomes" id="UP000242329">
    <property type="component" value="Unassembled WGS sequence"/>
</dbReference>
<dbReference type="RefSeq" id="WP_073091096.1">
    <property type="nucleotide sequence ID" value="NZ_FQWY01000014.1"/>
</dbReference>
<sequence length="99" mass="11239">MPDRLPWFVEKFSLYDEEFYRCLKEVLDKAMATSALDEKTKYLIVLALDIAKGAAEGVRVLAQKAREKGATEEEIKEVVRLAYYVSGMEVIKTSLAAFE</sequence>
<accession>A0A1M5N0X8</accession>
<evidence type="ECO:0000313" key="2">
    <source>
        <dbReference type="EMBL" id="SHG83191.1"/>
    </source>
</evidence>
<dbReference type="EMBL" id="FQWY01000014">
    <property type="protein sequence ID" value="SHG83191.1"/>
    <property type="molecule type" value="Genomic_DNA"/>
</dbReference>
<keyword evidence="2" id="KW-0575">Peroxidase</keyword>
<gene>
    <name evidence="2" type="ORF">SAMN02745221_01068</name>
</gene>
<dbReference type="Gene3D" id="1.20.1290.10">
    <property type="entry name" value="AhpD-like"/>
    <property type="match status" value="1"/>
</dbReference>